<gene>
    <name evidence="11" type="ORF">D0Y65_016051</name>
    <name evidence="10" type="ORF">glysoja_033842</name>
</gene>
<evidence type="ECO:0000313" key="12">
    <source>
        <dbReference type="Proteomes" id="UP000289340"/>
    </source>
</evidence>
<sequence length="353" mass="40650">MGLPLVHALFLTLFLLCLQTKAEDFGATGKLAGTCNLFSGKWVYDASYPLYDPSTCPFVDPQFNCQKHGRSDKLYQKYRWMPFSCPLPRFNGLNFLEKYRGKKIMFVGDSLSLNQFNSLACMLHAWVPKSRSIFSQRDALSKVAFENYGLELYLYRTAYLVDLDREKVGRVLKLDSIKNGDSWMGMDVLVFNTWHWWTHTGSSQPWDYVQVNNKLFKDMNRFLAYYKGLTTWAKWVQRNVNPAKTKVFFLGISPVHYQGKDWNQPTKSCMSETQPFFGLKYPAGTPMAWRVVSKVLNQITKPVYFLDVTTLSQYRKDAHPEGYSGVMAVDCSHWCLPGLPDTWNELLGAVLSD</sequence>
<protein>
    <submittedName>
        <fullName evidence="11">Protein trichome birefringence-like 39</fullName>
    </submittedName>
</protein>
<feature type="chain" id="PRO_5040563222" evidence="7">
    <location>
        <begin position="23"/>
        <end position="353"/>
    </location>
</feature>
<proteinExistence type="inferred from homology"/>
<dbReference type="GO" id="GO:0005794">
    <property type="term" value="C:Golgi apparatus"/>
    <property type="evidence" value="ECO:0007669"/>
    <property type="project" value="TreeGrafter"/>
</dbReference>
<reference evidence="11 12" key="2">
    <citation type="submission" date="2018-09" db="EMBL/GenBank/DDBJ databases">
        <title>A high-quality reference genome of wild soybean provides a powerful tool to mine soybean genomes.</title>
        <authorList>
            <person name="Xie M."/>
            <person name="Chung C.Y.L."/>
            <person name="Li M.-W."/>
            <person name="Wong F.-L."/>
            <person name="Chan T.-F."/>
            <person name="Lam H.-M."/>
        </authorList>
    </citation>
    <scope>NUCLEOTIDE SEQUENCE [LARGE SCALE GENOMIC DNA]</scope>
    <source>
        <strain evidence="12">cv. W05</strain>
        <tissue evidence="11">Hypocotyl of etiolated seedlings</tissue>
    </source>
</reference>
<dbReference type="Gramene" id="XM_028382240.1">
    <property type="protein sequence ID" value="XP_028238041.1"/>
    <property type="gene ID" value="LOC114417136"/>
</dbReference>
<dbReference type="GO" id="GO:0016020">
    <property type="term" value="C:membrane"/>
    <property type="evidence" value="ECO:0007669"/>
    <property type="project" value="UniProtKB-SubCell"/>
</dbReference>
<evidence type="ECO:0000256" key="1">
    <source>
        <dbReference type="ARBA" id="ARBA00004167"/>
    </source>
</evidence>
<dbReference type="Proteomes" id="UP000053555">
    <property type="component" value="Unassembled WGS sequence"/>
</dbReference>
<dbReference type="GO" id="GO:0016413">
    <property type="term" value="F:O-acetyltransferase activity"/>
    <property type="evidence" value="ECO:0007669"/>
    <property type="project" value="InterPro"/>
</dbReference>
<name>A0A0B2PEF5_GLYSO</name>
<keyword evidence="7" id="KW-0732">Signal</keyword>
<evidence type="ECO:0000256" key="4">
    <source>
        <dbReference type="ARBA" id="ARBA00022968"/>
    </source>
</evidence>
<dbReference type="Pfam" id="PF14416">
    <property type="entry name" value="PMR5N"/>
    <property type="match status" value="1"/>
</dbReference>
<feature type="domain" description="Trichome birefringence-like N-terminal" evidence="9">
    <location>
        <begin position="34"/>
        <end position="85"/>
    </location>
</feature>
<evidence type="ECO:0000256" key="7">
    <source>
        <dbReference type="SAM" id="SignalP"/>
    </source>
</evidence>
<feature type="signal peptide" evidence="7">
    <location>
        <begin position="1"/>
        <end position="22"/>
    </location>
</feature>
<dbReference type="InterPro" id="IPR025846">
    <property type="entry name" value="TBL_N"/>
</dbReference>
<comment type="similarity">
    <text evidence="2">Belongs to the PC-esterase family. TBL subfamily.</text>
</comment>
<keyword evidence="6" id="KW-0472">Membrane</keyword>
<keyword evidence="4" id="KW-0735">Signal-anchor</keyword>
<evidence type="ECO:0000256" key="5">
    <source>
        <dbReference type="ARBA" id="ARBA00022989"/>
    </source>
</evidence>
<feature type="domain" description="Trichome birefringence-like C-terminal" evidence="8">
    <location>
        <begin position="87"/>
        <end position="348"/>
    </location>
</feature>
<organism evidence="10">
    <name type="scientific">Glycine soja</name>
    <name type="common">Wild soybean</name>
    <dbReference type="NCBI Taxonomy" id="3848"/>
    <lineage>
        <taxon>Eukaryota</taxon>
        <taxon>Viridiplantae</taxon>
        <taxon>Streptophyta</taxon>
        <taxon>Embryophyta</taxon>
        <taxon>Tracheophyta</taxon>
        <taxon>Spermatophyta</taxon>
        <taxon>Magnoliopsida</taxon>
        <taxon>eudicotyledons</taxon>
        <taxon>Gunneridae</taxon>
        <taxon>Pentapetalae</taxon>
        <taxon>rosids</taxon>
        <taxon>fabids</taxon>
        <taxon>Fabales</taxon>
        <taxon>Fabaceae</taxon>
        <taxon>Papilionoideae</taxon>
        <taxon>50 kb inversion clade</taxon>
        <taxon>NPAAA clade</taxon>
        <taxon>indigoferoid/millettioid clade</taxon>
        <taxon>Phaseoleae</taxon>
        <taxon>Glycine</taxon>
        <taxon>Glycine subgen. Soja</taxon>
    </lineage>
</organism>
<evidence type="ECO:0000313" key="11">
    <source>
        <dbReference type="EMBL" id="RZC09547.1"/>
    </source>
</evidence>
<evidence type="ECO:0000256" key="3">
    <source>
        <dbReference type="ARBA" id="ARBA00022692"/>
    </source>
</evidence>
<comment type="subcellular location">
    <subcellularLocation>
        <location evidence="1">Membrane</location>
        <topology evidence="1">Single-pass membrane protein</topology>
    </subcellularLocation>
</comment>
<dbReference type="InterPro" id="IPR029962">
    <property type="entry name" value="TBL"/>
</dbReference>
<keyword evidence="12" id="KW-1185">Reference proteome</keyword>
<reference evidence="10" key="1">
    <citation type="submission" date="2014-07" db="EMBL/GenBank/DDBJ databases">
        <title>Identification of a novel salt tolerance gene in wild soybean by whole-genome sequencing.</title>
        <authorList>
            <person name="Lam H.-M."/>
            <person name="Qi X."/>
            <person name="Li M.-W."/>
            <person name="Liu X."/>
            <person name="Xie M."/>
            <person name="Ni M."/>
            <person name="Xu X."/>
        </authorList>
    </citation>
    <scope>NUCLEOTIDE SEQUENCE [LARGE SCALE GENOMIC DNA]</scope>
    <source>
        <tissue evidence="10">Root</tissue>
    </source>
</reference>
<dbReference type="Pfam" id="PF13839">
    <property type="entry name" value="PC-Esterase"/>
    <property type="match status" value="1"/>
</dbReference>
<dbReference type="AlphaFoldDB" id="A0A0B2PEF5"/>
<keyword evidence="5" id="KW-1133">Transmembrane helix</keyword>
<evidence type="ECO:0000256" key="6">
    <source>
        <dbReference type="ARBA" id="ARBA00023136"/>
    </source>
</evidence>
<dbReference type="EMBL" id="QZWG01000006">
    <property type="protein sequence ID" value="RZC09547.1"/>
    <property type="molecule type" value="Genomic_DNA"/>
</dbReference>
<accession>A0A0B2PEF5</accession>
<keyword evidence="3" id="KW-0812">Transmembrane</keyword>
<dbReference type="PANTHER" id="PTHR32285">
    <property type="entry name" value="PROTEIN TRICHOME BIREFRINGENCE-LIKE 9-RELATED"/>
    <property type="match status" value="1"/>
</dbReference>
<evidence type="ECO:0000313" key="10">
    <source>
        <dbReference type="EMBL" id="KHN07756.1"/>
    </source>
</evidence>
<dbReference type="SMR" id="A0A0B2PEF5"/>
<evidence type="ECO:0000259" key="9">
    <source>
        <dbReference type="Pfam" id="PF14416"/>
    </source>
</evidence>
<evidence type="ECO:0000256" key="2">
    <source>
        <dbReference type="ARBA" id="ARBA00007727"/>
    </source>
</evidence>
<dbReference type="InterPro" id="IPR026057">
    <property type="entry name" value="TBL_C"/>
</dbReference>
<dbReference type="EMBL" id="KN666739">
    <property type="protein sequence ID" value="KHN07756.1"/>
    <property type="molecule type" value="Genomic_DNA"/>
</dbReference>
<dbReference type="PANTHER" id="PTHR32285:SF354">
    <property type="entry name" value="PMR5_CAS1P GDSL_SGNH-LIKE ACYL-ESTERASE FAMILY PROTEIN"/>
    <property type="match status" value="1"/>
</dbReference>
<dbReference type="Proteomes" id="UP000289340">
    <property type="component" value="Chromosome 6"/>
</dbReference>
<evidence type="ECO:0000259" key="8">
    <source>
        <dbReference type="Pfam" id="PF13839"/>
    </source>
</evidence>